<gene>
    <name evidence="3" type="ORF">SPIRO4BDMA_50616</name>
</gene>
<accession>A0A3P3XS15</accession>
<dbReference type="AlphaFoldDB" id="A0A3P3XS15"/>
<dbReference type="PROSITE" id="PS52050">
    <property type="entry name" value="WYL"/>
    <property type="match status" value="1"/>
</dbReference>
<dbReference type="InterPro" id="IPR051534">
    <property type="entry name" value="CBASS_pafABC_assoc_protein"/>
</dbReference>
<proteinExistence type="predicted"/>
<dbReference type="Pfam" id="PF25583">
    <property type="entry name" value="WCX"/>
    <property type="match status" value="1"/>
</dbReference>
<name>A0A3P3XS15_9SPIR</name>
<evidence type="ECO:0000259" key="1">
    <source>
        <dbReference type="Pfam" id="PF13280"/>
    </source>
</evidence>
<dbReference type="PANTHER" id="PTHR34580">
    <property type="match status" value="1"/>
</dbReference>
<organism evidence="3">
    <name type="scientific">uncultured spirochete</name>
    <dbReference type="NCBI Taxonomy" id="156406"/>
    <lineage>
        <taxon>Bacteria</taxon>
        <taxon>Pseudomonadati</taxon>
        <taxon>Spirochaetota</taxon>
        <taxon>Spirochaetia</taxon>
        <taxon>Spirochaetales</taxon>
        <taxon>environmental samples</taxon>
    </lineage>
</organism>
<dbReference type="InterPro" id="IPR057727">
    <property type="entry name" value="WCX_dom"/>
</dbReference>
<evidence type="ECO:0000259" key="2">
    <source>
        <dbReference type="Pfam" id="PF25583"/>
    </source>
</evidence>
<sequence>MSQTERIFYIDRTIRDHGGITALQICRKFEVCERQAKRDIEYMRNRLDAPIIWTPGRMRYEYSEPWDGLRFADETSFLAFAFLRAILGRYSYVPVVSEEITALLREKIAGRYAAISDKVRYELPDMETIDGETAYTMCQALLEAGTLDISYTDSKGEQSERTIAPLRLINYAGKWYCVAFDSKSMELRTFAVSRMQNLRPADTPHFPIPADDEVERYISSSYGIFKGEVLGTATLRFYGGAARAVRTQQWHRDQKISAVPRAADSDAIDLSLPVHDWTELLGRALRCGANCEVVGPPEFRARWREEIERMKTLTDKSTL</sequence>
<feature type="domain" description="WCX" evidence="2">
    <location>
        <begin position="232"/>
        <end position="310"/>
    </location>
</feature>
<evidence type="ECO:0000313" key="3">
    <source>
        <dbReference type="EMBL" id="SLM19101.1"/>
    </source>
</evidence>
<protein>
    <submittedName>
        <fullName evidence="3">Putative transcriptional regulator</fullName>
    </submittedName>
</protein>
<reference evidence="3" key="1">
    <citation type="submission" date="2017-02" db="EMBL/GenBank/DDBJ databases">
        <authorList>
            <person name="Regsiter A."/>
            <person name="William W."/>
        </authorList>
    </citation>
    <scope>NUCLEOTIDE SEQUENCE</scope>
    <source>
        <strain evidence="3">BdmA 4</strain>
    </source>
</reference>
<feature type="domain" description="WYL" evidence="1">
    <location>
        <begin position="136"/>
        <end position="199"/>
    </location>
</feature>
<dbReference type="EMBL" id="FWDO01000005">
    <property type="protein sequence ID" value="SLM19101.1"/>
    <property type="molecule type" value="Genomic_DNA"/>
</dbReference>
<dbReference type="Pfam" id="PF13280">
    <property type="entry name" value="WYL"/>
    <property type="match status" value="1"/>
</dbReference>
<dbReference type="InterPro" id="IPR026881">
    <property type="entry name" value="WYL_dom"/>
</dbReference>
<dbReference type="PANTHER" id="PTHR34580:SF3">
    <property type="entry name" value="PROTEIN PAFB"/>
    <property type="match status" value="1"/>
</dbReference>